<dbReference type="OrthoDB" id="2015447at2759"/>
<keyword evidence="9" id="KW-1185">Reference proteome</keyword>
<feature type="domain" description="FAD dependent oxidoreductase" evidence="7">
    <location>
        <begin position="9"/>
        <end position="333"/>
    </location>
</feature>
<organism evidence="8 9">
    <name type="scientific">Hapsidospora chrysogenum (strain ATCC 11550 / CBS 779.69 / DSM 880 / IAM 14645 / JCM 23072 / IMI 49137)</name>
    <name type="common">Acremonium chrysogenum</name>
    <dbReference type="NCBI Taxonomy" id="857340"/>
    <lineage>
        <taxon>Eukaryota</taxon>
        <taxon>Fungi</taxon>
        <taxon>Dikarya</taxon>
        <taxon>Ascomycota</taxon>
        <taxon>Pezizomycotina</taxon>
        <taxon>Sordariomycetes</taxon>
        <taxon>Hypocreomycetidae</taxon>
        <taxon>Hypocreales</taxon>
        <taxon>Bionectriaceae</taxon>
        <taxon>Hapsidospora</taxon>
    </lineage>
</organism>
<dbReference type="InterPro" id="IPR023209">
    <property type="entry name" value="DAO"/>
</dbReference>
<evidence type="ECO:0000256" key="5">
    <source>
        <dbReference type="ARBA" id="ARBA00023002"/>
    </source>
</evidence>
<evidence type="ECO:0000256" key="2">
    <source>
        <dbReference type="ARBA" id="ARBA00006730"/>
    </source>
</evidence>
<keyword evidence="3" id="KW-0285">Flavoprotein</keyword>
<keyword evidence="5" id="KW-0560">Oxidoreductase</keyword>
<dbReference type="PIRSF" id="PIRSF000189">
    <property type="entry name" value="D-aa_oxidase"/>
    <property type="match status" value="1"/>
</dbReference>
<dbReference type="GO" id="GO:0019478">
    <property type="term" value="P:D-amino acid catabolic process"/>
    <property type="evidence" value="ECO:0007669"/>
    <property type="project" value="TreeGrafter"/>
</dbReference>
<evidence type="ECO:0000313" key="9">
    <source>
        <dbReference type="Proteomes" id="UP000029964"/>
    </source>
</evidence>
<dbReference type="InterPro" id="IPR006181">
    <property type="entry name" value="D-amino_acid_oxidase_CS"/>
</dbReference>
<dbReference type="SUPFAM" id="SSF54373">
    <property type="entry name" value="FAD-linked reductases, C-terminal domain"/>
    <property type="match status" value="1"/>
</dbReference>
<comment type="caution">
    <text evidence="8">The sequence shown here is derived from an EMBL/GenBank/DDBJ whole genome shotgun (WGS) entry which is preliminary data.</text>
</comment>
<evidence type="ECO:0000259" key="7">
    <source>
        <dbReference type="Pfam" id="PF01266"/>
    </source>
</evidence>
<dbReference type="HOGENOM" id="CLU_034311_2_0_1"/>
<dbReference type="AlphaFoldDB" id="A0A086SY20"/>
<feature type="binding site" evidence="6">
    <location>
        <position position="188"/>
    </location>
    <ligand>
        <name>FAD</name>
        <dbReference type="ChEBI" id="CHEBI:57692"/>
    </ligand>
</feature>
<accession>A0A086SY20</accession>
<evidence type="ECO:0000256" key="1">
    <source>
        <dbReference type="ARBA" id="ARBA00001974"/>
    </source>
</evidence>
<dbReference type="Proteomes" id="UP000029964">
    <property type="component" value="Unassembled WGS sequence"/>
</dbReference>
<keyword evidence="4 6" id="KW-0274">FAD</keyword>
<feature type="binding site" evidence="6">
    <location>
        <position position="323"/>
    </location>
    <ligand>
        <name>D-dopa</name>
        <dbReference type="ChEBI" id="CHEBI:149689"/>
    </ligand>
</feature>
<dbReference type="STRING" id="857340.A0A086SY20"/>
<protein>
    <submittedName>
        <fullName evidence="8">D-amino-acid oxidase-like protein</fullName>
    </submittedName>
</protein>
<evidence type="ECO:0000256" key="3">
    <source>
        <dbReference type="ARBA" id="ARBA00022630"/>
    </source>
</evidence>
<feature type="binding site" evidence="6">
    <location>
        <begin position="50"/>
        <end position="51"/>
    </location>
    <ligand>
        <name>FAD</name>
        <dbReference type="ChEBI" id="CHEBI:57692"/>
    </ligand>
</feature>
<feature type="binding site" evidence="6">
    <location>
        <position position="232"/>
    </location>
    <ligand>
        <name>D-dopa</name>
        <dbReference type="ChEBI" id="CHEBI:149689"/>
    </ligand>
</feature>
<dbReference type="GO" id="GO:0071949">
    <property type="term" value="F:FAD binding"/>
    <property type="evidence" value="ECO:0007669"/>
    <property type="project" value="InterPro"/>
</dbReference>
<comment type="cofactor">
    <cofactor evidence="1 6">
        <name>FAD</name>
        <dbReference type="ChEBI" id="CHEBI:57692"/>
    </cofactor>
</comment>
<dbReference type="GO" id="GO:0005737">
    <property type="term" value="C:cytoplasm"/>
    <property type="evidence" value="ECO:0007669"/>
    <property type="project" value="TreeGrafter"/>
</dbReference>
<dbReference type="PANTHER" id="PTHR11530">
    <property type="entry name" value="D-AMINO ACID OXIDASE"/>
    <property type="match status" value="1"/>
</dbReference>
<dbReference type="Pfam" id="PF01266">
    <property type="entry name" value="DAO"/>
    <property type="match status" value="1"/>
</dbReference>
<evidence type="ECO:0000256" key="6">
    <source>
        <dbReference type="PIRSR" id="PIRSR000189-1"/>
    </source>
</evidence>
<dbReference type="Gene3D" id="3.30.9.10">
    <property type="entry name" value="D-Amino Acid Oxidase, subunit A, domain 2"/>
    <property type="match status" value="1"/>
</dbReference>
<comment type="similarity">
    <text evidence="2">Belongs to the DAMOX/DASOX family.</text>
</comment>
<sequence>MAPAANDNIVIVGAGIIGLNVAYVLAQRGFGSQITVVAEHWPGDTSAHYTSPWAGCNFSAISGADRNALRWDKLGYSHLAKLASECSKEAYVERTASKEYWDEDVPYEKIKHMSEYLDDFRLLPLNELPPGVRFGIAFTAVTINAPRHCEFLYQKLRYHYGVRFIRRKLPSIGAAYLSPSTEIVFNCTGIAAMTLPGVEDANVFPTRGQVVLVKAPRVKSISMRHGKDYETYLIPRPGSNGNVVLGGYVQKGVSDGSTYSYETQSILDRTRDLDTELRDSPHEVLATFAGLRPSRVGGARVERDVIEVNGTSKVLVHNYGAGGTGFQAGYGMALDSVKAVEDELKRLHVSATKARL</sequence>
<reference evidence="9" key="1">
    <citation type="journal article" date="2014" name="Genome Announc.">
        <title>Genome sequence and annotation of Acremonium chrysogenum, producer of the beta-lactam antibiotic cephalosporin C.</title>
        <authorList>
            <person name="Terfehr D."/>
            <person name="Dahlmann T.A."/>
            <person name="Specht T."/>
            <person name="Zadra I."/>
            <person name="Kuernsteiner H."/>
            <person name="Kueck U."/>
        </authorList>
    </citation>
    <scope>NUCLEOTIDE SEQUENCE [LARGE SCALE GENOMIC DNA]</scope>
    <source>
        <strain evidence="9">ATCC 11550 / CBS 779.69 / DSM 880 / IAM 14645 / JCM 23072 / IMI 49137</strain>
    </source>
</reference>
<evidence type="ECO:0000256" key="4">
    <source>
        <dbReference type="ARBA" id="ARBA00022827"/>
    </source>
</evidence>
<feature type="binding site" evidence="6">
    <location>
        <position position="225"/>
    </location>
    <ligand>
        <name>D-dopa</name>
        <dbReference type="ChEBI" id="CHEBI:149689"/>
    </ligand>
</feature>
<gene>
    <name evidence="8" type="ORF">ACRE_072770</name>
</gene>
<dbReference type="PROSITE" id="PS00677">
    <property type="entry name" value="DAO"/>
    <property type="match status" value="1"/>
</dbReference>
<dbReference type="GO" id="GO:0003884">
    <property type="term" value="F:D-amino-acid oxidase activity"/>
    <property type="evidence" value="ECO:0007669"/>
    <property type="project" value="EnsemblFungi"/>
</dbReference>
<feature type="binding site" evidence="6">
    <location>
        <position position="292"/>
    </location>
    <ligand>
        <name>D-dopa</name>
        <dbReference type="ChEBI" id="CHEBI:149689"/>
    </ligand>
</feature>
<dbReference type="Gene3D" id="3.40.50.720">
    <property type="entry name" value="NAD(P)-binding Rossmann-like Domain"/>
    <property type="match status" value="1"/>
</dbReference>
<dbReference type="PANTHER" id="PTHR11530:SF11">
    <property type="entry name" value="D-ASPARTATE OXIDASE"/>
    <property type="match status" value="1"/>
</dbReference>
<dbReference type="SUPFAM" id="SSF51971">
    <property type="entry name" value="Nucleotide-binding domain"/>
    <property type="match status" value="1"/>
</dbReference>
<dbReference type="InterPro" id="IPR006076">
    <property type="entry name" value="FAD-dep_OxRdtase"/>
</dbReference>
<evidence type="ECO:0000313" key="8">
    <source>
        <dbReference type="EMBL" id="KFH42002.1"/>
    </source>
</evidence>
<dbReference type="EMBL" id="JPKY01000107">
    <property type="protein sequence ID" value="KFH42002.1"/>
    <property type="molecule type" value="Genomic_DNA"/>
</dbReference>
<name>A0A086SY20_HAPC1</name>
<proteinExistence type="inferred from homology"/>